<dbReference type="InterPro" id="IPR007234">
    <property type="entry name" value="Vps53_N"/>
</dbReference>
<dbReference type="GeneID" id="109130813"/>
<dbReference type="Proteomes" id="UP000694864">
    <property type="component" value="Chromosome 3"/>
</dbReference>
<dbReference type="Gene3D" id="1.20.1480.30">
    <property type="entry name" value="Designed four-helix bundle protein"/>
    <property type="match status" value="1"/>
</dbReference>
<name>A0ABM1RBM3_CAMSA</name>
<evidence type="ECO:0000256" key="1">
    <source>
        <dbReference type="SAM" id="Coils"/>
    </source>
</evidence>
<proteinExistence type="predicted"/>
<sequence>MDKSSALEYINQMFPTEASLSGVEPLMQKIQGEIRRVDASILSAVRQQSNSGTKAKEDLADATRAVEELSHKIQEIKSKAEQSEAMVQEICRDIKKLDFAKKNITTTITALHRLTMLG</sequence>
<organism evidence="3 4">
    <name type="scientific">Camelina sativa</name>
    <name type="common">False flax</name>
    <name type="synonym">Myagrum sativum</name>
    <dbReference type="NCBI Taxonomy" id="90675"/>
    <lineage>
        <taxon>Eukaryota</taxon>
        <taxon>Viridiplantae</taxon>
        <taxon>Streptophyta</taxon>
        <taxon>Embryophyta</taxon>
        <taxon>Tracheophyta</taxon>
        <taxon>Spermatophyta</taxon>
        <taxon>Magnoliopsida</taxon>
        <taxon>eudicotyledons</taxon>
        <taxon>Gunneridae</taxon>
        <taxon>Pentapetalae</taxon>
        <taxon>rosids</taxon>
        <taxon>malvids</taxon>
        <taxon>Brassicales</taxon>
        <taxon>Brassicaceae</taxon>
        <taxon>Camelineae</taxon>
        <taxon>Camelina</taxon>
    </lineage>
</organism>
<reference evidence="3" key="1">
    <citation type="journal article" date="2014" name="Nat. Commun.">
        <title>The emerging biofuel crop Camelina sativa retains a highly undifferentiated hexaploid genome structure.</title>
        <authorList>
            <person name="Kagale S."/>
            <person name="Koh C."/>
            <person name="Nixon J."/>
            <person name="Bollina V."/>
            <person name="Clarke W.E."/>
            <person name="Tuteja R."/>
            <person name="Spillane C."/>
            <person name="Robinson S.J."/>
            <person name="Links M.G."/>
            <person name="Clarke C."/>
            <person name="Higgins E.E."/>
            <person name="Huebert T."/>
            <person name="Sharpe A.G."/>
            <person name="Parkin I.A."/>
        </authorList>
    </citation>
    <scope>NUCLEOTIDE SEQUENCE [LARGE SCALE GENOMIC DNA]</scope>
    <source>
        <strain evidence="3">cv. DH55</strain>
    </source>
</reference>
<reference evidence="4" key="2">
    <citation type="submission" date="2025-08" db="UniProtKB">
        <authorList>
            <consortium name="RefSeq"/>
        </authorList>
    </citation>
    <scope>IDENTIFICATION</scope>
    <source>
        <tissue evidence="4">Leaf</tissue>
    </source>
</reference>
<evidence type="ECO:0000313" key="3">
    <source>
        <dbReference type="Proteomes" id="UP000694864"/>
    </source>
</evidence>
<evidence type="ECO:0000313" key="4">
    <source>
        <dbReference type="RefSeq" id="XP_019096411.1"/>
    </source>
</evidence>
<dbReference type="InterPro" id="IPR039766">
    <property type="entry name" value="Vps53"/>
</dbReference>
<protein>
    <submittedName>
        <fullName evidence="4">Vacuolar protein sorting-associated protein 53 A-like</fullName>
    </submittedName>
</protein>
<dbReference type="PANTHER" id="PTHR12820">
    <property type="entry name" value="VACUOLAR SORTING PROTEIN 53"/>
    <property type="match status" value="1"/>
</dbReference>
<dbReference type="SUPFAM" id="SSF58104">
    <property type="entry name" value="Methyl-accepting chemotaxis protein (MCP) signaling domain"/>
    <property type="match status" value="1"/>
</dbReference>
<feature type="coiled-coil region" evidence="1">
    <location>
        <begin position="59"/>
        <end position="93"/>
    </location>
</feature>
<gene>
    <name evidence="4" type="primary">LOC109130813</name>
</gene>
<dbReference type="PANTHER" id="PTHR12820:SF0">
    <property type="entry name" value="VACUOLAR PROTEIN SORTING-ASSOCIATED PROTEIN 53 HOMOLOG"/>
    <property type="match status" value="1"/>
</dbReference>
<keyword evidence="3" id="KW-1185">Reference proteome</keyword>
<evidence type="ECO:0000259" key="2">
    <source>
        <dbReference type="Pfam" id="PF04100"/>
    </source>
</evidence>
<keyword evidence="1" id="KW-0175">Coiled coil</keyword>
<accession>A0ABM1RBM3</accession>
<dbReference type="Pfam" id="PF04100">
    <property type="entry name" value="Vps53_N"/>
    <property type="match status" value="1"/>
</dbReference>
<dbReference type="RefSeq" id="XP_019096411.1">
    <property type="nucleotide sequence ID" value="XM_019240866.1"/>
</dbReference>
<feature type="domain" description="Vps53 N-terminal" evidence="2">
    <location>
        <begin position="3"/>
        <end position="117"/>
    </location>
</feature>